<dbReference type="InterPro" id="IPR006614">
    <property type="entry name" value="Peroxin/Ferlin"/>
</dbReference>
<evidence type="ECO:0000256" key="2">
    <source>
        <dbReference type="SAM" id="MobiDB-lite"/>
    </source>
</evidence>
<feature type="region of interest" description="Disordered" evidence="2">
    <location>
        <begin position="326"/>
        <end position="353"/>
    </location>
</feature>
<evidence type="ECO:0000256" key="1">
    <source>
        <dbReference type="ARBA" id="ARBA00008390"/>
    </source>
</evidence>
<sequence>MVVAQSSPNFSGTWFCTACEGFEEYLGALGVRDSVRKALLESGSKPTHIINHAGDVLEWSVDAPKSRVTSIQKIGVAVKSKNVHGDVIEVARWEGNTWVVDMKQGTQMQLIQRRWMEGKYMFHTIETVNPSSVTVKRTFTLDPPPLEGRLSGRQPQGVHMPSPSSAEQRPGDLSRALKTPEKPKPDFSGRWDAVSCEGFDEYLTASGLSAEVRTALVLKMSKPTHDITVRDPKTMEVKVKTGSGSMSSQQTIGETLVNTNDNIVVTKETARWEDTVWVVDVENVKSGLKSQQRRWISGDTMHYDVSTTGPQGLATVKRTFKRRINDQSSANENTQDEKAASSAAPKTSGRLPPPRVKMVVVEEEVFENERYMPMFGWSSSYLLPSDRRRWSTMEGRNSSDTFPEVKALPPGWQWDGDWMVDLQGAGKDGWLFAIDFDAYQRDTKSGKNKCTPLCYVRRRRWVRRRKCKATQQELEANGMAVMPDDEKAPLHISDTSPDRISWVSALLIALGVWLSNEHVSIQVTGSRRLLLQNVHLLWAVFWLLCGFFIGELMAKVNDNLLLDIIMKRI</sequence>
<evidence type="ECO:0000256" key="3">
    <source>
        <dbReference type="SAM" id="Phobius"/>
    </source>
</evidence>
<dbReference type="InterPro" id="IPR010482">
    <property type="entry name" value="TECPR1-like_DysF"/>
</dbReference>
<dbReference type="CDD" id="cd00742">
    <property type="entry name" value="FABP"/>
    <property type="match status" value="2"/>
</dbReference>
<evidence type="ECO:0000313" key="6">
    <source>
        <dbReference type="Proteomes" id="UP001190700"/>
    </source>
</evidence>
<dbReference type="SMART" id="SM00693">
    <property type="entry name" value="DysFN"/>
    <property type="match status" value="1"/>
</dbReference>
<proteinExistence type="inferred from homology"/>
<evidence type="ECO:0000313" key="5">
    <source>
        <dbReference type="EMBL" id="KAK3236397.1"/>
    </source>
</evidence>
<feature type="domain" description="Peroxin/Ferlin" evidence="4">
    <location>
        <begin position="358"/>
        <end position="421"/>
    </location>
</feature>
<keyword evidence="3" id="KW-1133">Transmembrane helix</keyword>
<dbReference type="GO" id="GO:0008289">
    <property type="term" value="F:lipid binding"/>
    <property type="evidence" value="ECO:0007669"/>
    <property type="project" value="InterPro"/>
</dbReference>
<keyword evidence="3" id="KW-0812">Transmembrane</keyword>
<reference evidence="5 6" key="1">
    <citation type="journal article" date="2015" name="Genome Biol. Evol.">
        <title>Comparative Genomics of a Bacterivorous Green Alga Reveals Evolutionary Causalities and Consequences of Phago-Mixotrophic Mode of Nutrition.</title>
        <authorList>
            <person name="Burns J.A."/>
            <person name="Paasch A."/>
            <person name="Narechania A."/>
            <person name="Kim E."/>
        </authorList>
    </citation>
    <scope>NUCLEOTIDE SEQUENCE [LARGE SCALE GENOMIC DNA]</scope>
    <source>
        <strain evidence="5 6">PLY_AMNH</strain>
    </source>
</reference>
<dbReference type="InterPro" id="IPR012674">
    <property type="entry name" value="Calycin"/>
</dbReference>
<keyword evidence="6" id="KW-1185">Reference proteome</keyword>
<organism evidence="5 6">
    <name type="scientific">Cymbomonas tetramitiformis</name>
    <dbReference type="NCBI Taxonomy" id="36881"/>
    <lineage>
        <taxon>Eukaryota</taxon>
        <taxon>Viridiplantae</taxon>
        <taxon>Chlorophyta</taxon>
        <taxon>Pyramimonadophyceae</taxon>
        <taxon>Pyramimonadales</taxon>
        <taxon>Pyramimonadaceae</taxon>
        <taxon>Cymbomonas</taxon>
    </lineage>
</organism>
<dbReference type="Proteomes" id="UP001190700">
    <property type="component" value="Unassembled WGS sequence"/>
</dbReference>
<feature type="region of interest" description="Disordered" evidence="2">
    <location>
        <begin position="137"/>
        <end position="189"/>
    </location>
</feature>
<comment type="similarity">
    <text evidence="1">Belongs to the calycin superfamily. Fatty-acid binding protein (FABP) family.</text>
</comment>
<dbReference type="AlphaFoldDB" id="A0AAE0BIP8"/>
<dbReference type="Pfam" id="PF06398">
    <property type="entry name" value="Pex24p"/>
    <property type="match status" value="1"/>
</dbReference>
<accession>A0AAE0BIP8</accession>
<dbReference type="GO" id="GO:0005737">
    <property type="term" value="C:cytoplasm"/>
    <property type="evidence" value="ECO:0007669"/>
    <property type="project" value="UniProtKB-ARBA"/>
</dbReference>
<gene>
    <name evidence="5" type="ORF">CYMTET_53461</name>
</gene>
<dbReference type="EMBL" id="LGRX02035059">
    <property type="protein sequence ID" value="KAK3236397.1"/>
    <property type="molecule type" value="Genomic_DNA"/>
</dbReference>
<dbReference type="SUPFAM" id="SSF50814">
    <property type="entry name" value="Lipocalins"/>
    <property type="match status" value="2"/>
</dbReference>
<protein>
    <recommendedName>
        <fullName evidence="4">Peroxin/Ferlin domain-containing protein</fullName>
    </recommendedName>
</protein>
<dbReference type="PANTHER" id="PTHR11955">
    <property type="entry name" value="FATTY ACID BINDING PROTEIN"/>
    <property type="match status" value="1"/>
</dbReference>
<evidence type="ECO:0000259" key="4">
    <source>
        <dbReference type="SMART" id="SM00693"/>
    </source>
</evidence>
<comment type="caution">
    <text evidence="5">The sequence shown here is derived from an EMBL/GenBank/DDBJ whole genome shotgun (WGS) entry which is preliminary data.</text>
</comment>
<feature type="compositionally biased region" description="Basic and acidic residues" evidence="2">
    <location>
        <begin position="178"/>
        <end position="189"/>
    </location>
</feature>
<name>A0AAE0BIP8_9CHLO</name>
<dbReference type="Gene3D" id="2.40.128.20">
    <property type="match status" value="2"/>
</dbReference>
<feature type="transmembrane region" description="Helical" evidence="3">
    <location>
        <begin position="536"/>
        <end position="554"/>
    </location>
</feature>
<dbReference type="InterPro" id="IPR031259">
    <property type="entry name" value="ILBP"/>
</dbReference>
<dbReference type="GO" id="GO:0098588">
    <property type="term" value="C:bounding membrane of organelle"/>
    <property type="evidence" value="ECO:0007669"/>
    <property type="project" value="UniProtKB-ARBA"/>
</dbReference>
<keyword evidence="3" id="KW-0472">Membrane</keyword>